<keyword evidence="2" id="KW-1185">Reference proteome</keyword>
<reference evidence="1" key="1">
    <citation type="submission" date="2023-04" db="EMBL/GenBank/DDBJ databases">
        <title>Phytophthora lilii NBRC 32176.</title>
        <authorList>
            <person name="Ichikawa N."/>
            <person name="Sato H."/>
            <person name="Tonouchi N."/>
        </authorList>
    </citation>
    <scope>NUCLEOTIDE SEQUENCE</scope>
    <source>
        <strain evidence="1">NBRC 32176</strain>
    </source>
</reference>
<name>A0A9W7DCU6_9STRA</name>
<dbReference type="AlphaFoldDB" id="A0A9W7DCU6"/>
<proteinExistence type="predicted"/>
<protein>
    <submittedName>
        <fullName evidence="1">Unnamed protein product</fullName>
    </submittedName>
</protein>
<gene>
    <name evidence="1" type="ORF">Plil01_001810800</name>
</gene>
<dbReference type="Proteomes" id="UP001165083">
    <property type="component" value="Unassembled WGS sequence"/>
</dbReference>
<sequence length="91" mass="9156">MNYGSSRVTIAVGLGLSDDFGCKPYPLVTAGEVGGPPSMPSETTLASLTRGLKSSATSLASSSVITGSETGLAKNLTIHGLTTDADARPRS</sequence>
<comment type="caution">
    <text evidence="1">The sequence shown here is derived from an EMBL/GenBank/DDBJ whole genome shotgun (WGS) entry which is preliminary data.</text>
</comment>
<organism evidence="1 2">
    <name type="scientific">Phytophthora lilii</name>
    <dbReference type="NCBI Taxonomy" id="2077276"/>
    <lineage>
        <taxon>Eukaryota</taxon>
        <taxon>Sar</taxon>
        <taxon>Stramenopiles</taxon>
        <taxon>Oomycota</taxon>
        <taxon>Peronosporomycetes</taxon>
        <taxon>Peronosporales</taxon>
        <taxon>Peronosporaceae</taxon>
        <taxon>Phytophthora</taxon>
    </lineage>
</organism>
<evidence type="ECO:0000313" key="1">
    <source>
        <dbReference type="EMBL" id="GMF65449.1"/>
    </source>
</evidence>
<accession>A0A9W7DCU6</accession>
<evidence type="ECO:0000313" key="2">
    <source>
        <dbReference type="Proteomes" id="UP001165083"/>
    </source>
</evidence>
<dbReference type="EMBL" id="BSXW01012471">
    <property type="protein sequence ID" value="GMF65449.1"/>
    <property type="molecule type" value="Genomic_DNA"/>
</dbReference>